<dbReference type="AlphaFoldDB" id="A0A0E9TIS2"/>
<reference evidence="1" key="1">
    <citation type="submission" date="2014-11" db="EMBL/GenBank/DDBJ databases">
        <authorList>
            <person name="Amaro Gonzalez C."/>
        </authorList>
    </citation>
    <scope>NUCLEOTIDE SEQUENCE</scope>
</reference>
<accession>A0A0E9TIS2</accession>
<reference evidence="1" key="2">
    <citation type="journal article" date="2015" name="Fish Shellfish Immunol.">
        <title>Early steps in the European eel (Anguilla anguilla)-Vibrio vulnificus interaction in the gills: Role of the RtxA13 toxin.</title>
        <authorList>
            <person name="Callol A."/>
            <person name="Pajuelo D."/>
            <person name="Ebbesson L."/>
            <person name="Teles M."/>
            <person name="MacKenzie S."/>
            <person name="Amaro C."/>
        </authorList>
    </citation>
    <scope>NUCLEOTIDE SEQUENCE</scope>
</reference>
<proteinExistence type="predicted"/>
<organism evidence="1">
    <name type="scientific">Anguilla anguilla</name>
    <name type="common">European freshwater eel</name>
    <name type="synonym">Muraena anguilla</name>
    <dbReference type="NCBI Taxonomy" id="7936"/>
    <lineage>
        <taxon>Eukaryota</taxon>
        <taxon>Metazoa</taxon>
        <taxon>Chordata</taxon>
        <taxon>Craniata</taxon>
        <taxon>Vertebrata</taxon>
        <taxon>Euteleostomi</taxon>
        <taxon>Actinopterygii</taxon>
        <taxon>Neopterygii</taxon>
        <taxon>Teleostei</taxon>
        <taxon>Anguilliformes</taxon>
        <taxon>Anguillidae</taxon>
        <taxon>Anguilla</taxon>
    </lineage>
</organism>
<evidence type="ECO:0000313" key="1">
    <source>
        <dbReference type="EMBL" id="JAH53342.1"/>
    </source>
</evidence>
<dbReference type="EMBL" id="GBXM01055235">
    <property type="protein sequence ID" value="JAH53342.1"/>
    <property type="molecule type" value="Transcribed_RNA"/>
</dbReference>
<sequence>MGGILWSQKLTALNTVSQQALVQWPNCRENATNNILQTNVFNKRYTSYHLPINW</sequence>
<name>A0A0E9TIS2_ANGAN</name>
<protein>
    <submittedName>
        <fullName evidence="1">Uncharacterized protein</fullName>
    </submittedName>
</protein>